<reference evidence="1" key="1">
    <citation type="submission" date="2021-01" db="EMBL/GenBank/DDBJ databases">
        <title>Metabolic potential, ecology and presence of endohyphal bacteria is reflected in genomic diversity of Mucoromycotina.</title>
        <authorList>
            <person name="Muszewska A."/>
            <person name="Okrasinska A."/>
            <person name="Steczkiewicz K."/>
            <person name="Drgas O."/>
            <person name="Orlowska M."/>
            <person name="Perlinska-Lenart U."/>
            <person name="Aleksandrzak-Piekarczyk T."/>
            <person name="Szatraj K."/>
            <person name="Zielenkiewicz U."/>
            <person name="Pilsyk S."/>
            <person name="Malc E."/>
            <person name="Mieczkowski P."/>
            <person name="Kruszewska J.S."/>
            <person name="Biernat P."/>
            <person name="Pawlowska J."/>
        </authorList>
    </citation>
    <scope>NUCLEOTIDE SEQUENCE</scope>
    <source>
        <strain evidence="1">WA0000018081</strain>
    </source>
</reference>
<gene>
    <name evidence="1" type="ORF">INT48_001538</name>
</gene>
<protein>
    <submittedName>
        <fullName evidence="1">Uncharacterized protein</fullName>
    </submittedName>
</protein>
<organism evidence="1 2">
    <name type="scientific">Thamnidium elegans</name>
    <dbReference type="NCBI Taxonomy" id="101142"/>
    <lineage>
        <taxon>Eukaryota</taxon>
        <taxon>Fungi</taxon>
        <taxon>Fungi incertae sedis</taxon>
        <taxon>Mucoromycota</taxon>
        <taxon>Mucoromycotina</taxon>
        <taxon>Mucoromycetes</taxon>
        <taxon>Mucorales</taxon>
        <taxon>Mucorineae</taxon>
        <taxon>Mucoraceae</taxon>
        <taxon>Thamnidium</taxon>
    </lineage>
</organism>
<comment type="caution">
    <text evidence="1">The sequence shown here is derived from an EMBL/GenBank/DDBJ whole genome shotgun (WGS) entry which is preliminary data.</text>
</comment>
<dbReference type="Proteomes" id="UP000613177">
    <property type="component" value="Unassembled WGS sequence"/>
</dbReference>
<proteinExistence type="predicted"/>
<accession>A0A8H7SL48</accession>
<dbReference type="AlphaFoldDB" id="A0A8H7SL48"/>
<evidence type="ECO:0000313" key="1">
    <source>
        <dbReference type="EMBL" id="KAG2230296.1"/>
    </source>
</evidence>
<evidence type="ECO:0000313" key="2">
    <source>
        <dbReference type="Proteomes" id="UP000613177"/>
    </source>
</evidence>
<name>A0A8H7SL48_9FUNG</name>
<dbReference type="EMBL" id="JAEPRE010000211">
    <property type="protein sequence ID" value="KAG2230296.1"/>
    <property type="molecule type" value="Genomic_DNA"/>
</dbReference>
<sequence length="117" mass="12765">MSVLEPSQASFISGFKYFMVTPVPERESLHEKDSLSSTAIAASSSEIPSSLSSTITKTPSAFTTGFSNNKLGIVELFKHYQYTADTICKPVTLEENIQELLALGDVFILGEKPTQQD</sequence>
<keyword evidence="2" id="KW-1185">Reference proteome</keyword>